<name>A0ABP9LHJ6_9GAMM</name>
<comment type="caution">
    <text evidence="2">The sequence shown here is derived from an EMBL/GenBank/DDBJ whole genome shotgun (WGS) entry which is preliminary data.</text>
</comment>
<dbReference type="NCBIfam" id="TIGR03940">
    <property type="entry name" value="PGA_PgaD"/>
    <property type="match status" value="1"/>
</dbReference>
<keyword evidence="3" id="KW-1185">Reference proteome</keyword>
<dbReference type="EMBL" id="BAABKY010000002">
    <property type="protein sequence ID" value="GAA5076530.1"/>
    <property type="molecule type" value="Genomic_DNA"/>
</dbReference>
<dbReference type="InterPro" id="IPR023829">
    <property type="entry name" value="PGA_PgaD"/>
</dbReference>
<evidence type="ECO:0008006" key="4">
    <source>
        <dbReference type="Google" id="ProtNLM"/>
    </source>
</evidence>
<evidence type="ECO:0000313" key="3">
    <source>
        <dbReference type="Proteomes" id="UP001501083"/>
    </source>
</evidence>
<sequence length="155" mass="17462">MMKWPPIIENARLPMWMRLRDFVLTLLAWLVLLYLLRDMMTAGGYWVLDRFGIEHPVPPWPAGKILRDLAPFMGVVLLLVGWLAAFALVRWRRLIDTREALSQPDPLEPAVQADALGLSRTDGSALQDSRVMVVHLREDGTVSGVEPRGPDRPAG</sequence>
<evidence type="ECO:0000313" key="2">
    <source>
        <dbReference type="EMBL" id="GAA5076530.1"/>
    </source>
</evidence>
<feature type="transmembrane region" description="Helical" evidence="1">
    <location>
        <begin position="69"/>
        <end position="89"/>
    </location>
</feature>
<proteinExistence type="predicted"/>
<keyword evidence="1" id="KW-1133">Transmembrane helix</keyword>
<dbReference type="Pfam" id="PF13994">
    <property type="entry name" value="PgaD"/>
    <property type="match status" value="1"/>
</dbReference>
<reference evidence="3" key="1">
    <citation type="journal article" date="2019" name="Int. J. Syst. Evol. Microbiol.">
        <title>The Global Catalogue of Microorganisms (GCM) 10K type strain sequencing project: providing services to taxonomists for standard genome sequencing and annotation.</title>
        <authorList>
            <consortium name="The Broad Institute Genomics Platform"/>
            <consortium name="The Broad Institute Genome Sequencing Center for Infectious Disease"/>
            <person name="Wu L."/>
            <person name="Ma J."/>
        </authorList>
    </citation>
    <scope>NUCLEOTIDE SEQUENCE [LARGE SCALE GENOMIC DNA]</scope>
    <source>
        <strain evidence="3">JCM 19212</strain>
    </source>
</reference>
<evidence type="ECO:0000256" key="1">
    <source>
        <dbReference type="SAM" id="Phobius"/>
    </source>
</evidence>
<gene>
    <name evidence="2" type="ORF">GCM10025759_21250</name>
</gene>
<dbReference type="Proteomes" id="UP001501083">
    <property type="component" value="Unassembled WGS sequence"/>
</dbReference>
<organism evidence="2 3">
    <name type="scientific">Lysobacter panacisoli</name>
    <dbReference type="NCBI Taxonomy" id="1255263"/>
    <lineage>
        <taxon>Bacteria</taxon>
        <taxon>Pseudomonadati</taxon>
        <taxon>Pseudomonadota</taxon>
        <taxon>Gammaproteobacteria</taxon>
        <taxon>Lysobacterales</taxon>
        <taxon>Lysobacteraceae</taxon>
        <taxon>Lysobacter</taxon>
    </lineage>
</organism>
<keyword evidence="1" id="KW-0472">Membrane</keyword>
<keyword evidence="1" id="KW-0812">Transmembrane</keyword>
<protein>
    <recommendedName>
        <fullName evidence="4">Poly-beta-1,6-N-acetyl-D-glucosamine biosynthesis protein PgaD</fullName>
    </recommendedName>
</protein>
<accession>A0ABP9LHJ6</accession>